<organism evidence="2 3">
    <name type="scientific">Cesiribacter andamanensis AMV16</name>
    <dbReference type="NCBI Taxonomy" id="1279009"/>
    <lineage>
        <taxon>Bacteria</taxon>
        <taxon>Pseudomonadati</taxon>
        <taxon>Bacteroidota</taxon>
        <taxon>Cytophagia</taxon>
        <taxon>Cytophagales</taxon>
        <taxon>Cesiribacteraceae</taxon>
        <taxon>Cesiribacter</taxon>
    </lineage>
</organism>
<dbReference type="Pfam" id="PF11325">
    <property type="entry name" value="DUF3127"/>
    <property type="match status" value="1"/>
</dbReference>
<dbReference type="eggNOG" id="COG0629">
    <property type="taxonomic scope" value="Bacteria"/>
</dbReference>
<feature type="region of interest" description="Disordered" evidence="1">
    <location>
        <begin position="95"/>
        <end position="148"/>
    </location>
</feature>
<evidence type="ECO:0000313" key="2">
    <source>
        <dbReference type="EMBL" id="EMR01712.1"/>
    </source>
</evidence>
<proteinExistence type="predicted"/>
<name>M7N355_9BACT</name>
<accession>M7N355</accession>
<evidence type="ECO:0008006" key="4">
    <source>
        <dbReference type="Google" id="ProtNLM"/>
    </source>
</evidence>
<dbReference type="STRING" id="1279009.ADICEAN_03167"/>
<evidence type="ECO:0000256" key="1">
    <source>
        <dbReference type="SAM" id="MobiDB-lite"/>
    </source>
</evidence>
<sequence length="148" mass="16723">MMNVRGTIKEIFDTQQISDRFSKREFVIEYADNPQYPQYIKFEMVKDRCDMLDDFKAGEEVDVQFNLRGRAWTNAQGATQYFNTLQAWRIDRATGEAAGAAPAQQNGGYRKPAAAGNTPEPPSWMQASKNEAGPGNFLSDIQEDDLPF</sequence>
<dbReference type="EMBL" id="AODQ01000095">
    <property type="protein sequence ID" value="EMR01712.1"/>
    <property type="molecule type" value="Genomic_DNA"/>
</dbReference>
<reference evidence="2 3" key="1">
    <citation type="journal article" date="2013" name="Genome Announc.">
        <title>Draft Genome Sequence of Cesiribacter andamanensis Strain AMV16T, Isolated from a Soil Sample from a Mud Volcano in the Andaman Islands, India.</title>
        <authorList>
            <person name="Shivaji S."/>
            <person name="Ara S."/>
            <person name="Begum Z."/>
            <person name="Srinivas T.N."/>
            <person name="Singh A."/>
            <person name="Kumar Pinnaka A."/>
        </authorList>
    </citation>
    <scope>NUCLEOTIDE SEQUENCE [LARGE SCALE GENOMIC DNA]</scope>
    <source>
        <strain evidence="2 3">AMV16</strain>
    </source>
</reference>
<comment type="caution">
    <text evidence="2">The sequence shown here is derived from an EMBL/GenBank/DDBJ whole genome shotgun (WGS) entry which is preliminary data.</text>
</comment>
<dbReference type="InterPro" id="IPR021474">
    <property type="entry name" value="DUF3127"/>
</dbReference>
<dbReference type="AlphaFoldDB" id="M7N355"/>
<keyword evidence="3" id="KW-1185">Reference proteome</keyword>
<evidence type="ECO:0000313" key="3">
    <source>
        <dbReference type="Proteomes" id="UP000011910"/>
    </source>
</evidence>
<dbReference type="RefSeq" id="WP_009196550.1">
    <property type="nucleotide sequence ID" value="NZ_AODQ01000095.1"/>
</dbReference>
<feature type="compositionally biased region" description="Low complexity" evidence="1">
    <location>
        <begin position="95"/>
        <end position="108"/>
    </location>
</feature>
<gene>
    <name evidence="2" type="ORF">ADICEAN_03167</name>
</gene>
<protein>
    <recommendedName>
        <fullName evidence="4">DUF3127 domain-containing protein</fullName>
    </recommendedName>
</protein>
<dbReference type="Proteomes" id="UP000011910">
    <property type="component" value="Unassembled WGS sequence"/>
</dbReference>